<evidence type="ECO:0000256" key="3">
    <source>
        <dbReference type="ARBA" id="ARBA00009677"/>
    </source>
</evidence>
<evidence type="ECO:0000256" key="4">
    <source>
        <dbReference type="ARBA" id="ARBA00016244"/>
    </source>
</evidence>
<dbReference type="InterPro" id="IPR010930">
    <property type="entry name" value="Flg_bb/hook_C_dom"/>
</dbReference>
<dbReference type="EMBL" id="CP019628">
    <property type="protein sequence ID" value="AQP98977.1"/>
    <property type="molecule type" value="Genomic_DNA"/>
</dbReference>
<accession>A0A1Q2H3J0</accession>
<keyword evidence="11" id="KW-0966">Cell projection</keyword>
<evidence type="ECO:0000256" key="1">
    <source>
        <dbReference type="ARBA" id="ARBA00004365"/>
    </source>
</evidence>
<dbReference type="NCBIfam" id="TIGR02492">
    <property type="entry name" value="flgK_ends"/>
    <property type="match status" value="1"/>
</dbReference>
<name>A0A1Q2H3J0_9GAMM</name>
<keyword evidence="11" id="KW-0282">Flagellum</keyword>
<evidence type="ECO:0000313" key="11">
    <source>
        <dbReference type="EMBL" id="AQQ01924.1"/>
    </source>
</evidence>
<dbReference type="PANTHER" id="PTHR30033:SF1">
    <property type="entry name" value="FLAGELLAR HOOK-ASSOCIATED PROTEIN 1"/>
    <property type="match status" value="1"/>
</dbReference>
<dbReference type="KEGG" id="paln:B0W48_03675"/>
<evidence type="ECO:0000259" key="8">
    <source>
        <dbReference type="Pfam" id="PF06429"/>
    </source>
</evidence>
<dbReference type="PANTHER" id="PTHR30033">
    <property type="entry name" value="FLAGELLAR HOOK-ASSOCIATED PROTEIN 1"/>
    <property type="match status" value="1"/>
</dbReference>
<reference evidence="11 12" key="1">
    <citation type="submission" date="2017-02" db="EMBL/GenBank/DDBJ databases">
        <title>Complete genome sequence of the cold-active Pseudoalteromonas aliena strain EH1 isolated from Arctic seawater.</title>
        <authorList>
            <person name="Kim E."/>
            <person name="Heo E."/>
            <person name="Kim H."/>
            <person name="Kim D."/>
        </authorList>
    </citation>
    <scope>NUCLEOTIDE SEQUENCE [LARGE SCALE GENOMIC DNA]</scope>
    <source>
        <strain evidence="11 12">EH1</strain>
    </source>
</reference>
<dbReference type="Pfam" id="PF22638">
    <property type="entry name" value="FlgK_D1"/>
    <property type="match status" value="1"/>
</dbReference>
<dbReference type="InterPro" id="IPR002371">
    <property type="entry name" value="FlgK"/>
</dbReference>
<evidence type="ECO:0000259" key="9">
    <source>
        <dbReference type="Pfam" id="PF22638"/>
    </source>
</evidence>
<keyword evidence="5 7" id="KW-0964">Secreted</keyword>
<dbReference type="STRING" id="247523.B0W48_03675"/>
<keyword evidence="11" id="KW-0969">Cilium</keyword>
<feature type="domain" description="Flagellar basal-body/hook protein C-terminal" evidence="8">
    <location>
        <begin position="396"/>
        <end position="434"/>
    </location>
</feature>
<dbReference type="GO" id="GO:0005198">
    <property type="term" value="F:structural molecule activity"/>
    <property type="evidence" value="ECO:0007669"/>
    <property type="project" value="UniProtKB-UniRule"/>
</dbReference>
<dbReference type="KEGG" id="paln:B0W48_20350"/>
<dbReference type="RefSeq" id="WP_077535680.1">
    <property type="nucleotide sequence ID" value="NZ_CP019628.1"/>
</dbReference>
<evidence type="ECO:0000313" key="10">
    <source>
        <dbReference type="EMBL" id="AQP98977.1"/>
    </source>
</evidence>
<dbReference type="SUPFAM" id="SSF64518">
    <property type="entry name" value="Phase 1 flagellin"/>
    <property type="match status" value="1"/>
</dbReference>
<dbReference type="GO" id="GO:0005576">
    <property type="term" value="C:extracellular region"/>
    <property type="evidence" value="ECO:0007669"/>
    <property type="project" value="UniProtKB-SubCell"/>
</dbReference>
<dbReference type="EMBL" id="CP019628">
    <property type="protein sequence ID" value="AQQ01924.1"/>
    <property type="molecule type" value="Genomic_DNA"/>
</dbReference>
<evidence type="ECO:0000256" key="5">
    <source>
        <dbReference type="ARBA" id="ARBA00022525"/>
    </source>
</evidence>
<evidence type="ECO:0000313" key="12">
    <source>
        <dbReference type="Proteomes" id="UP000188243"/>
    </source>
</evidence>
<dbReference type="GO" id="GO:0044780">
    <property type="term" value="P:bacterial-type flagellum assembly"/>
    <property type="evidence" value="ECO:0007669"/>
    <property type="project" value="InterPro"/>
</dbReference>
<dbReference type="Pfam" id="PF06429">
    <property type="entry name" value="Flg_bbr_C"/>
    <property type="match status" value="1"/>
</dbReference>
<dbReference type="InterPro" id="IPR053927">
    <property type="entry name" value="FlgK_helical"/>
</dbReference>
<proteinExistence type="inferred from homology"/>
<protein>
    <recommendedName>
        <fullName evidence="4 7">Flagellar hook-associated protein 1</fullName>
        <shortName evidence="7">HAP1</shortName>
    </recommendedName>
</protein>
<sequence length="435" mass="45949">MSMLNNALSGLNAANVALTVAGQNVANAAVDGYSRQSVQFKTTGVQLGGVEVSSVDRIVDAFLNDDIWRTNSDASYYKNKQTYLGFIEQVVGTDSLNLNASITTLSNALNAASTTPDSPAYRQQFLSAAEGLMQDFAQINGALEGQSKKLSSEMSNVSLEVTSLTQQIAQVNGSIGKAIANNQPSAELKDNRERLISQLSEHIGVSIVERDSGLLDISTLSGAPLVVGTKAASIKVNNTDVSSHFLGQEFKLDEHVGGHFGGLISAEKDIIKPTLASLNSLVKDLADDVNTALTAGFDLNNNAGIPLFEYDPLNPLGSISINPNMGKDELAFKNSSTTGPGDNSNIADILSAMTGKGERFTLLVGELAITSKQNKTSIATASSLNTNAIAARDSLSGVNLDEEAASLMHFQQMYGANARVISTADQMFNALLQMF</sequence>
<keyword evidence="6 7" id="KW-0975">Bacterial flagellum</keyword>
<evidence type="ECO:0000256" key="2">
    <source>
        <dbReference type="ARBA" id="ARBA00004613"/>
    </source>
</evidence>
<feature type="domain" description="Flagellar hook-associated protein FlgK helical" evidence="9">
    <location>
        <begin position="87"/>
        <end position="308"/>
    </location>
</feature>
<organism evidence="11 12">
    <name type="scientific">Pseudoalteromonas aliena</name>
    <dbReference type="NCBI Taxonomy" id="247523"/>
    <lineage>
        <taxon>Bacteria</taxon>
        <taxon>Pseudomonadati</taxon>
        <taxon>Pseudomonadota</taxon>
        <taxon>Gammaproteobacteria</taxon>
        <taxon>Alteromonadales</taxon>
        <taxon>Pseudoalteromonadaceae</taxon>
        <taxon>Pseudoalteromonas</taxon>
    </lineage>
</organism>
<dbReference type="PRINTS" id="PR01005">
    <property type="entry name" value="FLGHOOKAP1"/>
</dbReference>
<comment type="similarity">
    <text evidence="3 7">Belongs to the flagella basal body rod proteins family.</text>
</comment>
<evidence type="ECO:0000256" key="6">
    <source>
        <dbReference type="ARBA" id="ARBA00023143"/>
    </source>
</evidence>
<dbReference type="AlphaFoldDB" id="A0A1Q2H3J0"/>
<evidence type="ECO:0000256" key="7">
    <source>
        <dbReference type="RuleBase" id="RU362065"/>
    </source>
</evidence>
<comment type="subcellular location">
    <subcellularLocation>
        <location evidence="1 7">Bacterial flagellum</location>
    </subcellularLocation>
    <subcellularLocation>
        <location evidence="2 7">Secreted</location>
    </subcellularLocation>
</comment>
<dbReference type="Proteomes" id="UP000188243">
    <property type="component" value="Chromosome"/>
</dbReference>
<dbReference type="GO" id="GO:0009424">
    <property type="term" value="C:bacterial-type flagellum hook"/>
    <property type="evidence" value="ECO:0007669"/>
    <property type="project" value="UniProtKB-UniRule"/>
</dbReference>
<gene>
    <name evidence="7" type="primary">flgK</name>
    <name evidence="10" type="ORF">B0W48_03675</name>
    <name evidence="11" type="ORF">B0W48_20350</name>
</gene>